<dbReference type="Gene3D" id="3.50.50.60">
    <property type="entry name" value="FAD/NAD(P)-binding domain"/>
    <property type="match status" value="1"/>
</dbReference>
<accession>A0ABV9S543</accession>
<dbReference type="Proteomes" id="UP001595859">
    <property type="component" value="Unassembled WGS sequence"/>
</dbReference>
<organism evidence="2 3">
    <name type="scientific">Actinophytocola glycyrrhizae</name>
    <dbReference type="NCBI Taxonomy" id="2044873"/>
    <lineage>
        <taxon>Bacteria</taxon>
        <taxon>Bacillati</taxon>
        <taxon>Actinomycetota</taxon>
        <taxon>Actinomycetes</taxon>
        <taxon>Pseudonocardiales</taxon>
        <taxon>Pseudonocardiaceae</taxon>
    </lineage>
</organism>
<dbReference type="NCBIfam" id="TIGR02032">
    <property type="entry name" value="GG-red-SF"/>
    <property type="match status" value="1"/>
</dbReference>
<dbReference type="InterPro" id="IPR002938">
    <property type="entry name" value="FAD-bd"/>
</dbReference>
<proteinExistence type="predicted"/>
<evidence type="ECO:0000259" key="1">
    <source>
        <dbReference type="Pfam" id="PF01494"/>
    </source>
</evidence>
<sequence length="389" mass="40994">MAMDRLWDVVVVGAGPAGATAARVAAQAGCDVLLLERAAVPRYKTCGGGLIGCSQAFLPPGLDVVVRDEIDAVTFGWRGRRERTVGSSAGTRCRMVFRAELDAALTEVAAEAGAVLRDRTSVVAVEDEAGSVAVRTGGGEWIRARAVVGADGSAGRVGRHVGVTCEQVDLALEVEVPVEPRETARWRGRMLMEWGPLPGSFGWVFPKGDVCTAGVVAARGEGAATKAYLREFLERHGLAHLTPLHDTGHLTRCRRPGSPLTRGRTVVAGDAAGLCDPWSREGISFALRSGSWAGAAAAELARATRPEELERARAVYTEAVRSTLEAEMLASRKVMAVFTRRPGIVHTALTAVPPVWRGVDSYLGGDTSIPALLGTPIARTALKAAALFA</sequence>
<protein>
    <submittedName>
        <fullName evidence="2">Geranylgeranyl reductase family protein</fullName>
    </submittedName>
</protein>
<reference evidence="3" key="1">
    <citation type="journal article" date="2019" name="Int. J. Syst. Evol. Microbiol.">
        <title>The Global Catalogue of Microorganisms (GCM) 10K type strain sequencing project: providing services to taxonomists for standard genome sequencing and annotation.</title>
        <authorList>
            <consortium name="The Broad Institute Genomics Platform"/>
            <consortium name="The Broad Institute Genome Sequencing Center for Infectious Disease"/>
            <person name="Wu L."/>
            <person name="Ma J."/>
        </authorList>
    </citation>
    <scope>NUCLEOTIDE SEQUENCE [LARGE SCALE GENOMIC DNA]</scope>
    <source>
        <strain evidence="3">ZS-22-S1</strain>
    </source>
</reference>
<evidence type="ECO:0000313" key="2">
    <source>
        <dbReference type="EMBL" id="MFC4856823.1"/>
    </source>
</evidence>
<dbReference type="InterPro" id="IPR050407">
    <property type="entry name" value="Geranylgeranyl_reductase"/>
</dbReference>
<dbReference type="PANTHER" id="PTHR42685">
    <property type="entry name" value="GERANYLGERANYL DIPHOSPHATE REDUCTASE"/>
    <property type="match status" value="1"/>
</dbReference>
<dbReference type="InterPro" id="IPR011777">
    <property type="entry name" value="Geranylgeranyl_Rdtase_fam"/>
</dbReference>
<dbReference type="InterPro" id="IPR036188">
    <property type="entry name" value="FAD/NAD-bd_sf"/>
</dbReference>
<evidence type="ECO:0000313" key="3">
    <source>
        <dbReference type="Proteomes" id="UP001595859"/>
    </source>
</evidence>
<dbReference type="Pfam" id="PF01494">
    <property type="entry name" value="FAD_binding_3"/>
    <property type="match status" value="1"/>
</dbReference>
<feature type="domain" description="FAD-binding" evidence="1">
    <location>
        <begin position="8"/>
        <end position="302"/>
    </location>
</feature>
<dbReference type="EMBL" id="JBHSIS010000011">
    <property type="protein sequence ID" value="MFC4856823.1"/>
    <property type="molecule type" value="Genomic_DNA"/>
</dbReference>
<comment type="caution">
    <text evidence="2">The sequence shown here is derived from an EMBL/GenBank/DDBJ whole genome shotgun (WGS) entry which is preliminary data.</text>
</comment>
<gene>
    <name evidence="2" type="ORF">ACFPCV_25240</name>
</gene>
<dbReference type="RefSeq" id="WP_378058810.1">
    <property type="nucleotide sequence ID" value="NZ_JBHSIS010000011.1"/>
</dbReference>
<dbReference type="PANTHER" id="PTHR42685:SF22">
    <property type="entry name" value="CONDITIONED MEDIUM FACTOR RECEPTOR 1"/>
    <property type="match status" value="1"/>
</dbReference>
<dbReference type="PRINTS" id="PR00420">
    <property type="entry name" value="RNGMNOXGNASE"/>
</dbReference>
<dbReference type="SUPFAM" id="SSF51905">
    <property type="entry name" value="FAD/NAD(P)-binding domain"/>
    <property type="match status" value="1"/>
</dbReference>
<name>A0ABV9S543_9PSEU</name>
<keyword evidence="3" id="KW-1185">Reference proteome</keyword>